<comment type="caution">
    <text evidence="1">The sequence shown here is derived from an EMBL/GenBank/DDBJ whole genome shotgun (WGS) entry which is preliminary data.</text>
</comment>
<dbReference type="RefSeq" id="WP_153437065.1">
    <property type="nucleotide sequence ID" value="NZ_CP121660.1"/>
</dbReference>
<dbReference type="AlphaFoldDB" id="A0A6N7L8C5"/>
<sequence length="71" mass="8216">MVLFSDFVIDERELSMLQRVHNHACSFKELEPESEEGVEIGKMLFHLYRQGIRDELALVQMLTDGAHPICL</sequence>
<dbReference type="OrthoDB" id="8282459at2"/>
<evidence type="ECO:0000313" key="1">
    <source>
        <dbReference type="EMBL" id="MQX13972.1"/>
    </source>
</evidence>
<organism evidence="1 2">
    <name type="scientific">Sinorhizobium terangae</name>
    <dbReference type="NCBI Taxonomy" id="110322"/>
    <lineage>
        <taxon>Bacteria</taxon>
        <taxon>Pseudomonadati</taxon>
        <taxon>Pseudomonadota</taxon>
        <taxon>Alphaproteobacteria</taxon>
        <taxon>Hyphomicrobiales</taxon>
        <taxon>Rhizobiaceae</taxon>
        <taxon>Sinorhizobium/Ensifer group</taxon>
        <taxon>Sinorhizobium</taxon>
    </lineage>
</organism>
<name>A0A6N7L8C5_SINTE</name>
<reference evidence="1 2" key="1">
    <citation type="journal article" date="2013" name="Genome Biol.">
        <title>Comparative genomics of the core and accessory genomes of 48 Sinorhizobium strains comprising five genospecies.</title>
        <authorList>
            <person name="Sugawara M."/>
            <person name="Epstein B."/>
            <person name="Badgley B.D."/>
            <person name="Unno T."/>
            <person name="Xu L."/>
            <person name="Reese J."/>
            <person name="Gyaneshwar P."/>
            <person name="Denny R."/>
            <person name="Mudge J."/>
            <person name="Bharti A.K."/>
            <person name="Farmer A.D."/>
            <person name="May G.D."/>
            <person name="Woodward J.E."/>
            <person name="Medigue C."/>
            <person name="Vallenet D."/>
            <person name="Lajus A."/>
            <person name="Rouy Z."/>
            <person name="Martinez-Vaz B."/>
            <person name="Tiffin P."/>
            <person name="Young N.D."/>
            <person name="Sadowsky M.J."/>
        </authorList>
    </citation>
    <scope>NUCLEOTIDE SEQUENCE [LARGE SCALE GENOMIC DNA]</scope>
    <source>
        <strain evidence="1 2">USDA4894</strain>
    </source>
</reference>
<keyword evidence="2" id="KW-1185">Reference proteome</keyword>
<proteinExistence type="predicted"/>
<accession>A0A6N7L8C5</accession>
<evidence type="ECO:0000313" key="2">
    <source>
        <dbReference type="Proteomes" id="UP000439983"/>
    </source>
</evidence>
<dbReference type="Proteomes" id="UP000439983">
    <property type="component" value="Unassembled WGS sequence"/>
</dbReference>
<protein>
    <submittedName>
        <fullName evidence="1">Uncharacterized protein</fullName>
    </submittedName>
</protein>
<gene>
    <name evidence="1" type="ORF">GHK62_04125</name>
</gene>
<dbReference type="EMBL" id="WITC01000023">
    <property type="protein sequence ID" value="MQX13972.1"/>
    <property type="molecule type" value="Genomic_DNA"/>
</dbReference>